<dbReference type="Gene3D" id="3.60.21.10">
    <property type="match status" value="1"/>
</dbReference>
<feature type="region of interest" description="Disordered" evidence="1">
    <location>
        <begin position="81"/>
        <end position="103"/>
    </location>
</feature>
<feature type="compositionally biased region" description="Basic and acidic residues" evidence="1">
    <location>
        <begin position="84"/>
        <end position="101"/>
    </location>
</feature>
<evidence type="ECO:0000313" key="3">
    <source>
        <dbReference type="EMBL" id="RZU98726.1"/>
    </source>
</evidence>
<dbReference type="PANTHER" id="PTHR42850:SF7">
    <property type="entry name" value="BIS(5'-NUCLEOSYL)-TETRAPHOSPHATASE PRPE [ASYMMETRICAL]"/>
    <property type="match status" value="1"/>
</dbReference>
<feature type="domain" description="Calcineurin-like phosphoesterase" evidence="2">
    <location>
        <begin position="4"/>
        <end position="88"/>
    </location>
</feature>
<dbReference type="PRINTS" id="PR00114">
    <property type="entry name" value="STPHPHTASE"/>
</dbReference>
<dbReference type="InterPro" id="IPR004843">
    <property type="entry name" value="Calcineurin-like_PHP"/>
</dbReference>
<dbReference type="RefSeq" id="WP_130503014.1">
    <property type="nucleotide sequence ID" value="NZ_SHLI01000001.1"/>
</dbReference>
<sequence length="307" mass="35546">MYDIIGDIHGHASRLESLLQKLGYDHDGHSWRHPERHAIFLGDFIDRGPEQVETYELVRRMIERGSALAVMGNHEFNAVAFKTPHPDRPDERLRPHSEKNRQQHAAFLDQVGEDSDLHDEMIAWFKTLPLYLDLEALRVVHACWHHWALETLGPLTDDGQRLTERAWPEVAQKGSEAYEAVETVLKGLEIPLPDGATFLDKERNERRHIRTRWWDEGQATYRSIAMMDEQTRATLPDEEVPTHELPGYQDDKPVFVGHYWLRGTPQPMSSKVACVDYTVTEPLPTGKLTAYRWDGLQRISGERFVWV</sequence>
<dbReference type="Pfam" id="PF00149">
    <property type="entry name" value="Metallophos"/>
    <property type="match status" value="1"/>
</dbReference>
<comment type="caution">
    <text evidence="3">The sequence shown here is derived from an EMBL/GenBank/DDBJ whole genome shotgun (WGS) entry which is preliminary data.</text>
</comment>
<dbReference type="GO" id="GO:0005737">
    <property type="term" value="C:cytoplasm"/>
    <property type="evidence" value="ECO:0007669"/>
    <property type="project" value="TreeGrafter"/>
</dbReference>
<dbReference type="EMBL" id="SHLI01000001">
    <property type="protein sequence ID" value="RZU98726.1"/>
    <property type="molecule type" value="Genomic_DNA"/>
</dbReference>
<dbReference type="GO" id="GO:0016791">
    <property type="term" value="F:phosphatase activity"/>
    <property type="evidence" value="ECO:0007669"/>
    <property type="project" value="TreeGrafter"/>
</dbReference>
<evidence type="ECO:0000259" key="2">
    <source>
        <dbReference type="Pfam" id="PF00149"/>
    </source>
</evidence>
<evidence type="ECO:0000313" key="4">
    <source>
        <dbReference type="Proteomes" id="UP000292298"/>
    </source>
</evidence>
<dbReference type="OrthoDB" id="9807890at2"/>
<keyword evidence="4" id="KW-1185">Reference proteome</keyword>
<dbReference type="SUPFAM" id="SSF56300">
    <property type="entry name" value="Metallo-dependent phosphatases"/>
    <property type="match status" value="1"/>
</dbReference>
<dbReference type="Proteomes" id="UP000292298">
    <property type="component" value="Unassembled WGS sequence"/>
</dbReference>
<dbReference type="InterPro" id="IPR006186">
    <property type="entry name" value="Ser/Thr-sp_prot-phosphatase"/>
</dbReference>
<name>A0A4Q8D090_9GAMM</name>
<organism evidence="3 4">
    <name type="scientific">Spiribacter vilamensis</name>
    <dbReference type="NCBI Taxonomy" id="531306"/>
    <lineage>
        <taxon>Bacteria</taxon>
        <taxon>Pseudomonadati</taxon>
        <taxon>Pseudomonadota</taxon>
        <taxon>Gammaproteobacteria</taxon>
        <taxon>Chromatiales</taxon>
        <taxon>Ectothiorhodospiraceae</taxon>
        <taxon>Spiribacter</taxon>
    </lineage>
</organism>
<protein>
    <submittedName>
        <fullName evidence="3">Calcineurin-like phosphoesterase family protein</fullName>
    </submittedName>
</protein>
<gene>
    <name evidence="3" type="ORF">EV698_0987</name>
</gene>
<evidence type="ECO:0000256" key="1">
    <source>
        <dbReference type="SAM" id="MobiDB-lite"/>
    </source>
</evidence>
<reference evidence="3 4" key="1">
    <citation type="submission" date="2019-02" db="EMBL/GenBank/DDBJ databases">
        <title>Genomic Encyclopedia of Type Strains, Phase IV (KMG-IV): sequencing the most valuable type-strain genomes for metagenomic binning, comparative biology and taxonomic classification.</title>
        <authorList>
            <person name="Goeker M."/>
        </authorList>
    </citation>
    <scope>NUCLEOTIDE SEQUENCE [LARGE SCALE GENOMIC DNA]</scope>
    <source>
        <strain evidence="3 4">DSM 21056</strain>
    </source>
</reference>
<dbReference type="InterPro" id="IPR050126">
    <property type="entry name" value="Ap4A_hydrolase"/>
</dbReference>
<accession>A0A4Q8D090</accession>
<dbReference type="InterPro" id="IPR029052">
    <property type="entry name" value="Metallo-depent_PP-like"/>
</dbReference>
<proteinExistence type="predicted"/>
<dbReference type="AlphaFoldDB" id="A0A4Q8D090"/>
<dbReference type="PANTHER" id="PTHR42850">
    <property type="entry name" value="METALLOPHOSPHOESTERASE"/>
    <property type="match status" value="1"/>
</dbReference>